<dbReference type="AlphaFoldDB" id="A0A8S1HC03"/>
<evidence type="ECO:0000259" key="6">
    <source>
        <dbReference type="PROSITE" id="PS50144"/>
    </source>
</evidence>
<protein>
    <recommendedName>
        <fullName evidence="2">Ubiquitin carboxyl-terminal hydrolase 7</fullName>
    </recommendedName>
    <alternativeName>
        <fullName evidence="4">Ubiquitin thioesterase 7</fullName>
    </alternativeName>
    <alternativeName>
        <fullName evidence="3">Ubiquitin-specific-processing protease 7</fullName>
    </alternativeName>
</protein>
<dbReference type="PANTHER" id="PTHR24006">
    <property type="entry name" value="UBIQUITIN CARBOXYL-TERMINAL HYDROLASE"/>
    <property type="match status" value="1"/>
</dbReference>
<evidence type="ECO:0000256" key="4">
    <source>
        <dbReference type="ARBA" id="ARBA00031508"/>
    </source>
</evidence>
<dbReference type="Pfam" id="PF22486">
    <property type="entry name" value="MATH_2"/>
    <property type="match status" value="1"/>
</dbReference>
<feature type="domain" description="MATH" evidence="6">
    <location>
        <begin position="97"/>
        <end position="234"/>
    </location>
</feature>
<dbReference type="PROSITE" id="PS50235">
    <property type="entry name" value="USP_3"/>
    <property type="match status" value="1"/>
</dbReference>
<dbReference type="Pfam" id="PF00443">
    <property type="entry name" value="UCH"/>
    <property type="match status" value="1"/>
</dbReference>
<comment type="similarity">
    <text evidence="1">Belongs to the peptidase C19 family.</text>
</comment>
<dbReference type="Gene3D" id="3.90.70.10">
    <property type="entry name" value="Cysteine proteinases"/>
    <property type="match status" value="1"/>
</dbReference>
<dbReference type="InterPro" id="IPR028889">
    <property type="entry name" value="USP"/>
</dbReference>
<feature type="domain" description="USP" evidence="7">
    <location>
        <begin position="253"/>
        <end position="365"/>
    </location>
</feature>
<evidence type="ECO:0000256" key="1">
    <source>
        <dbReference type="ARBA" id="ARBA00009085"/>
    </source>
</evidence>
<dbReference type="SUPFAM" id="SSF54001">
    <property type="entry name" value="Cysteine proteinases"/>
    <property type="match status" value="1"/>
</dbReference>
<gene>
    <name evidence="8" type="ORF">CAUJ_LOCUS8993</name>
</gene>
<accession>A0A8S1HC03</accession>
<dbReference type="GO" id="GO:0005634">
    <property type="term" value="C:nucleus"/>
    <property type="evidence" value="ECO:0007669"/>
    <property type="project" value="TreeGrafter"/>
</dbReference>
<organism evidence="8 9">
    <name type="scientific">Caenorhabditis auriculariae</name>
    <dbReference type="NCBI Taxonomy" id="2777116"/>
    <lineage>
        <taxon>Eukaryota</taxon>
        <taxon>Metazoa</taxon>
        <taxon>Ecdysozoa</taxon>
        <taxon>Nematoda</taxon>
        <taxon>Chromadorea</taxon>
        <taxon>Rhabditida</taxon>
        <taxon>Rhabditina</taxon>
        <taxon>Rhabditomorpha</taxon>
        <taxon>Rhabditoidea</taxon>
        <taxon>Rhabditidae</taxon>
        <taxon>Peloderinae</taxon>
        <taxon>Caenorhabditis</taxon>
    </lineage>
</organism>
<keyword evidence="9" id="KW-1185">Reference proteome</keyword>
<feature type="region of interest" description="Disordered" evidence="5">
    <location>
        <begin position="1"/>
        <end position="42"/>
    </location>
</feature>
<dbReference type="OrthoDB" id="289038at2759"/>
<dbReference type="EMBL" id="CAJGYM010000032">
    <property type="protein sequence ID" value="CAD6193074.1"/>
    <property type="molecule type" value="Genomic_DNA"/>
</dbReference>
<evidence type="ECO:0000256" key="5">
    <source>
        <dbReference type="SAM" id="MobiDB-lite"/>
    </source>
</evidence>
<dbReference type="Gene3D" id="2.60.210.10">
    <property type="entry name" value="Apoptosis, Tumor Necrosis Factor Receptor Associated Protein 2, Chain A"/>
    <property type="match status" value="1"/>
</dbReference>
<dbReference type="SMART" id="SM00061">
    <property type="entry name" value="MATH"/>
    <property type="match status" value="1"/>
</dbReference>
<dbReference type="SUPFAM" id="SSF49599">
    <property type="entry name" value="TRAF domain-like"/>
    <property type="match status" value="1"/>
</dbReference>
<feature type="compositionally biased region" description="Basic and acidic residues" evidence="5">
    <location>
        <begin position="17"/>
        <end position="41"/>
    </location>
</feature>
<evidence type="ECO:0000313" key="8">
    <source>
        <dbReference type="EMBL" id="CAD6193074.1"/>
    </source>
</evidence>
<evidence type="ECO:0000259" key="7">
    <source>
        <dbReference type="PROSITE" id="PS50235"/>
    </source>
</evidence>
<evidence type="ECO:0000256" key="2">
    <source>
        <dbReference type="ARBA" id="ARBA00021393"/>
    </source>
</evidence>
<dbReference type="InterPro" id="IPR038765">
    <property type="entry name" value="Papain-like_cys_pep_sf"/>
</dbReference>
<dbReference type="PROSITE" id="PS00972">
    <property type="entry name" value="USP_1"/>
    <property type="match status" value="1"/>
</dbReference>
<dbReference type="GO" id="GO:0031647">
    <property type="term" value="P:regulation of protein stability"/>
    <property type="evidence" value="ECO:0007669"/>
    <property type="project" value="TreeGrafter"/>
</dbReference>
<proteinExistence type="inferred from homology"/>
<evidence type="ECO:0000313" key="9">
    <source>
        <dbReference type="Proteomes" id="UP000835052"/>
    </source>
</evidence>
<dbReference type="GO" id="GO:0005829">
    <property type="term" value="C:cytosol"/>
    <property type="evidence" value="ECO:0007669"/>
    <property type="project" value="TreeGrafter"/>
</dbReference>
<name>A0A8S1HC03_9PELO</name>
<dbReference type="InterPro" id="IPR050164">
    <property type="entry name" value="Peptidase_C19"/>
</dbReference>
<dbReference type="PROSITE" id="PS50144">
    <property type="entry name" value="MATH"/>
    <property type="match status" value="1"/>
</dbReference>
<reference evidence="8" key="1">
    <citation type="submission" date="2020-10" db="EMBL/GenBank/DDBJ databases">
        <authorList>
            <person name="Kikuchi T."/>
        </authorList>
    </citation>
    <scope>NUCLEOTIDE SEQUENCE</scope>
    <source>
        <strain evidence="8">NKZ352</strain>
    </source>
</reference>
<dbReference type="PANTHER" id="PTHR24006:SF644">
    <property type="entry name" value="UBIQUITIN CARBOXYL-TERMINAL HYDROLASE 7"/>
    <property type="match status" value="1"/>
</dbReference>
<dbReference type="InterPro" id="IPR001394">
    <property type="entry name" value="Peptidase_C19_UCH"/>
</dbReference>
<dbReference type="GO" id="GO:0004843">
    <property type="term" value="F:cysteine-type deubiquitinase activity"/>
    <property type="evidence" value="ECO:0007669"/>
    <property type="project" value="InterPro"/>
</dbReference>
<dbReference type="InterPro" id="IPR008974">
    <property type="entry name" value="TRAF-like"/>
</dbReference>
<comment type="caution">
    <text evidence="8">The sequence shown here is derived from an EMBL/GenBank/DDBJ whole genome shotgun (WGS) entry which is preliminary data.</text>
</comment>
<dbReference type="GO" id="GO:0016579">
    <property type="term" value="P:protein deubiquitination"/>
    <property type="evidence" value="ECO:0007669"/>
    <property type="project" value="InterPro"/>
</dbReference>
<dbReference type="Proteomes" id="UP000835052">
    <property type="component" value="Unassembled WGS sequence"/>
</dbReference>
<dbReference type="InterPro" id="IPR002083">
    <property type="entry name" value="MATH/TRAF_dom"/>
</dbReference>
<evidence type="ECO:0000256" key="3">
    <source>
        <dbReference type="ARBA" id="ARBA00031500"/>
    </source>
</evidence>
<dbReference type="InterPro" id="IPR018200">
    <property type="entry name" value="USP_CS"/>
</dbReference>
<sequence>MPKSKQRRNQEPDLEEQNSKRLKPDEGTKKNSAENRVEELSPGKIGTVEENDIGMFGENASLLGTDTGNTLISANDDIMMEIDDDMDDAAVDRYAPDGILRLDIDGFSEFLNAPPENCQRLSKPQYVRGLPWKILAMPRALQNARNTFPKQEKALGFFLQCNGDADTNNLSYVANATLRVINQHGGEDHVRKITHPFNYKENDWGYSSFLTFAQLSNPDLGYIKDDTIKLEIHVSADAPHGVQWDSKKHAGFIGLKNQGATCYMNSILQALYFTAALRKAVFEMPVTDEPIDQNVGLAMQRVFYELLHSDRPVGTKKLTESFGWDTVETFMQHDVQELCRVLLDNLESKMKGTSVGEEKMINQLI</sequence>